<dbReference type="EnsemblPlants" id="TuG1812G0500001118.01.T06">
    <property type="protein sequence ID" value="TuG1812G0500001118.01.T06"/>
    <property type="gene ID" value="TuG1812G0500001118.01"/>
</dbReference>
<dbReference type="EnsemblPlants" id="TuG1812G0500001118.01.T04">
    <property type="protein sequence ID" value="TuG1812G0500001118.01.T04"/>
    <property type="gene ID" value="TuG1812G0500001118.01"/>
</dbReference>
<accession>A0A8R7QCZ6</accession>
<feature type="region of interest" description="Disordered" evidence="1">
    <location>
        <begin position="1"/>
        <end position="61"/>
    </location>
</feature>
<protein>
    <submittedName>
        <fullName evidence="2">Uncharacterized protein</fullName>
    </submittedName>
</protein>
<dbReference type="Gramene" id="TuG1812G0500001118.01.T03">
    <property type="protein sequence ID" value="TuG1812G0500001118.01.T03"/>
    <property type="gene ID" value="TuG1812G0500001118.01"/>
</dbReference>
<feature type="compositionally biased region" description="Pro residues" evidence="1">
    <location>
        <begin position="22"/>
        <end position="32"/>
    </location>
</feature>
<dbReference type="Gramene" id="TuG1812G0500001118.01.T06">
    <property type="protein sequence ID" value="TuG1812G0500001118.01.T06"/>
    <property type="gene ID" value="TuG1812G0500001118.01"/>
</dbReference>
<dbReference type="PANTHER" id="PTHR47441">
    <property type="match status" value="1"/>
</dbReference>
<name>A0A8R7QCZ6_TRIUA</name>
<evidence type="ECO:0000313" key="3">
    <source>
        <dbReference type="Proteomes" id="UP000015106"/>
    </source>
</evidence>
<dbReference type="InterPro" id="IPR052663">
    <property type="entry name" value="RF_glutamine_MTase_cyano"/>
</dbReference>
<dbReference type="AlphaFoldDB" id="A0A8R7QCZ6"/>
<feature type="compositionally biased region" description="Pro residues" evidence="1">
    <location>
        <begin position="42"/>
        <end position="56"/>
    </location>
</feature>
<reference evidence="2" key="2">
    <citation type="submission" date="2018-03" db="EMBL/GenBank/DDBJ databases">
        <title>The Triticum urartu genome reveals the dynamic nature of wheat genome evolution.</title>
        <authorList>
            <person name="Ling H."/>
            <person name="Ma B."/>
            <person name="Shi X."/>
            <person name="Liu H."/>
            <person name="Dong L."/>
            <person name="Sun H."/>
            <person name="Cao Y."/>
            <person name="Gao Q."/>
            <person name="Zheng S."/>
            <person name="Li Y."/>
            <person name="Yu Y."/>
            <person name="Du H."/>
            <person name="Qi M."/>
            <person name="Li Y."/>
            <person name="Yu H."/>
            <person name="Cui Y."/>
            <person name="Wang N."/>
            <person name="Chen C."/>
            <person name="Wu H."/>
            <person name="Zhao Y."/>
            <person name="Zhang J."/>
            <person name="Li Y."/>
            <person name="Zhou W."/>
            <person name="Zhang B."/>
            <person name="Hu W."/>
            <person name="Eijk M."/>
            <person name="Tang J."/>
            <person name="Witsenboer H."/>
            <person name="Zhao S."/>
            <person name="Li Z."/>
            <person name="Zhang A."/>
            <person name="Wang D."/>
            <person name="Liang C."/>
        </authorList>
    </citation>
    <scope>NUCLEOTIDE SEQUENCE [LARGE SCALE GENOMIC DNA]</scope>
    <source>
        <strain evidence="2">cv. G1812</strain>
    </source>
</reference>
<dbReference type="Gramene" id="TuG1812G0500001118.01.T01">
    <property type="protein sequence ID" value="TuG1812G0500001118.01.T01"/>
    <property type="gene ID" value="TuG1812G0500001118.01"/>
</dbReference>
<dbReference type="EnsemblPlants" id="TuG1812G0500001118.01.T02">
    <property type="protein sequence ID" value="TuG1812G0500001118.01.T02"/>
    <property type="gene ID" value="TuG1812G0500001118.01"/>
</dbReference>
<evidence type="ECO:0000256" key="1">
    <source>
        <dbReference type="SAM" id="MobiDB-lite"/>
    </source>
</evidence>
<dbReference type="Gramene" id="TuG1812G0500001118.01.T05">
    <property type="protein sequence ID" value="TuG1812G0500001118.01.T05"/>
    <property type="gene ID" value="TuG1812G0500001118.01"/>
</dbReference>
<dbReference type="EnsemblPlants" id="TuG1812G0500001118.01.T05">
    <property type="protein sequence ID" value="TuG1812G0500001118.01.T05"/>
    <property type="gene ID" value="TuG1812G0500001118.01"/>
</dbReference>
<dbReference type="Gramene" id="TuG1812G0500001118.01.T02">
    <property type="protein sequence ID" value="TuG1812G0500001118.01.T02"/>
    <property type="gene ID" value="TuG1812G0500001118.01"/>
</dbReference>
<keyword evidence="3" id="KW-1185">Reference proteome</keyword>
<proteinExistence type="predicted"/>
<dbReference type="PANTHER" id="PTHR47441:SF3">
    <property type="entry name" value="RELEASE FACTOR GLUTAMINE METHYLTRANSFERASE"/>
    <property type="match status" value="1"/>
</dbReference>
<reference evidence="2" key="3">
    <citation type="submission" date="2022-06" db="UniProtKB">
        <authorList>
            <consortium name="EnsemblPlants"/>
        </authorList>
    </citation>
    <scope>IDENTIFICATION</scope>
</reference>
<dbReference type="Proteomes" id="UP000015106">
    <property type="component" value="Chromosome 5"/>
</dbReference>
<sequence>KRKLPHPLTPRTLALQIRHPPHALPLPHPSPRLPHRRRHPADPIPPDSDPAPPPAPGRHHPLLLASWRTSAALPPPVPEASVGALRRRAAALVPPSPPHLHRHLRWLLASASAPSPSSAPLGNEHWKDLVVAVRDDVLIPRPETEAVVDMVATTDCKRGSWSSPSSSSAAASRLGAIAMPCVDVLISFHGSPSSRG</sequence>
<reference evidence="3" key="1">
    <citation type="journal article" date="2013" name="Nature">
        <title>Draft genome of the wheat A-genome progenitor Triticum urartu.</title>
        <authorList>
            <person name="Ling H.Q."/>
            <person name="Zhao S."/>
            <person name="Liu D."/>
            <person name="Wang J."/>
            <person name="Sun H."/>
            <person name="Zhang C."/>
            <person name="Fan H."/>
            <person name="Li D."/>
            <person name="Dong L."/>
            <person name="Tao Y."/>
            <person name="Gao C."/>
            <person name="Wu H."/>
            <person name="Li Y."/>
            <person name="Cui Y."/>
            <person name="Guo X."/>
            <person name="Zheng S."/>
            <person name="Wang B."/>
            <person name="Yu K."/>
            <person name="Liang Q."/>
            <person name="Yang W."/>
            <person name="Lou X."/>
            <person name="Chen J."/>
            <person name="Feng M."/>
            <person name="Jian J."/>
            <person name="Zhang X."/>
            <person name="Luo G."/>
            <person name="Jiang Y."/>
            <person name="Liu J."/>
            <person name="Wang Z."/>
            <person name="Sha Y."/>
            <person name="Zhang B."/>
            <person name="Wu H."/>
            <person name="Tang D."/>
            <person name="Shen Q."/>
            <person name="Xue P."/>
            <person name="Zou S."/>
            <person name="Wang X."/>
            <person name="Liu X."/>
            <person name="Wang F."/>
            <person name="Yang Y."/>
            <person name="An X."/>
            <person name="Dong Z."/>
            <person name="Zhang K."/>
            <person name="Zhang X."/>
            <person name="Luo M.C."/>
            <person name="Dvorak J."/>
            <person name="Tong Y."/>
            <person name="Wang J."/>
            <person name="Yang H."/>
            <person name="Li Z."/>
            <person name="Wang D."/>
            <person name="Zhang A."/>
            <person name="Wang J."/>
        </authorList>
    </citation>
    <scope>NUCLEOTIDE SEQUENCE</scope>
    <source>
        <strain evidence="3">cv. G1812</strain>
    </source>
</reference>
<evidence type="ECO:0000313" key="2">
    <source>
        <dbReference type="EnsemblPlants" id="TuG1812G0500001118.01.T02"/>
    </source>
</evidence>
<dbReference type="Gramene" id="TuG1812G0500001118.01.T04">
    <property type="protein sequence ID" value="TuG1812G0500001118.01.T04"/>
    <property type="gene ID" value="TuG1812G0500001118.01"/>
</dbReference>
<dbReference type="EnsemblPlants" id="TuG1812G0500001118.01.T01">
    <property type="protein sequence ID" value="TuG1812G0500001118.01.T01"/>
    <property type="gene ID" value="TuG1812G0500001118.01"/>
</dbReference>
<organism evidence="2 3">
    <name type="scientific">Triticum urartu</name>
    <name type="common">Red wild einkorn</name>
    <name type="synonym">Crithodium urartu</name>
    <dbReference type="NCBI Taxonomy" id="4572"/>
    <lineage>
        <taxon>Eukaryota</taxon>
        <taxon>Viridiplantae</taxon>
        <taxon>Streptophyta</taxon>
        <taxon>Embryophyta</taxon>
        <taxon>Tracheophyta</taxon>
        <taxon>Spermatophyta</taxon>
        <taxon>Magnoliopsida</taxon>
        <taxon>Liliopsida</taxon>
        <taxon>Poales</taxon>
        <taxon>Poaceae</taxon>
        <taxon>BOP clade</taxon>
        <taxon>Pooideae</taxon>
        <taxon>Triticodae</taxon>
        <taxon>Triticeae</taxon>
        <taxon>Triticinae</taxon>
        <taxon>Triticum</taxon>
    </lineage>
</organism>
<dbReference type="EnsemblPlants" id="TuG1812G0500001118.01.T03">
    <property type="protein sequence ID" value="TuG1812G0500001118.01.T03"/>
    <property type="gene ID" value="TuG1812G0500001118.01"/>
</dbReference>